<dbReference type="InParanoid" id="F4RN78"/>
<dbReference type="EMBL" id="GL883109">
    <property type="protein sequence ID" value="EGG06265.1"/>
    <property type="molecule type" value="Genomic_DNA"/>
</dbReference>
<name>F4RN78_MELLP</name>
<keyword evidence="2" id="KW-1185">Reference proteome</keyword>
<dbReference type="RefSeq" id="XP_007410503.1">
    <property type="nucleotide sequence ID" value="XM_007410441.1"/>
</dbReference>
<evidence type="ECO:0000313" key="2">
    <source>
        <dbReference type="Proteomes" id="UP000001072"/>
    </source>
</evidence>
<dbReference type="VEuPathDB" id="FungiDB:MELLADRAFT_116616"/>
<dbReference type="HOGENOM" id="CLU_019366_3_0_1"/>
<evidence type="ECO:0008006" key="3">
    <source>
        <dbReference type="Google" id="ProtNLM"/>
    </source>
</evidence>
<dbReference type="OrthoDB" id="3226064at2759"/>
<gene>
    <name evidence="1" type="ORF">MELLADRAFT_116616</name>
</gene>
<sequence length="529" mass="59619">MSANPLFESLPSELIDRILIQLDPIDISSWAQTSSLARHYLYSNSPISHHLFHLIFLKYFDPPITSTHEPVMGRRGEIEGEVLHELSRQSSPSELIDWRELVQRRIKLRQTLAPTQDEILCTRLSKNYPGREKMMEVYRDIFDLLNSASSSITSTSRNIEFLHQLFHQNTSAQFRILHFSGQNFHTQILFDHRPCLNDSLVSAAAELHTKFGLTDLDRSRPRSRGVAREACYALSNNHPENFYGPFMPDRSGRVNWAHLEALSVVVGLNLTYASQAQPTTSHTPATGVLITDIVIHSSQDPQDQMAQLNIGPNWADIDWPILSGLSTARPHTQIMNPAYFYPAPPWPPTTSLDPNQIDLNRYDWAGVSGKWLRVVCFLDYRDLHAYNFYGANPRPTLDDHNEAIRLMTLDLKVVSIGCKPDSDPTHPTPPCLYTSRRPPIYFRGTSVSNSSTTLVHATSLVRGCVSETSDGEVRWSVVSTFEGGDRWSSEGIQVGGVRAKWGVVGVWTDVNRGDVEGPAGPFYFFKVAY</sequence>
<evidence type="ECO:0000313" key="1">
    <source>
        <dbReference type="EMBL" id="EGG06265.1"/>
    </source>
</evidence>
<organism evidence="2">
    <name type="scientific">Melampsora larici-populina (strain 98AG31 / pathotype 3-4-7)</name>
    <name type="common">Poplar leaf rust fungus</name>
    <dbReference type="NCBI Taxonomy" id="747676"/>
    <lineage>
        <taxon>Eukaryota</taxon>
        <taxon>Fungi</taxon>
        <taxon>Dikarya</taxon>
        <taxon>Basidiomycota</taxon>
        <taxon>Pucciniomycotina</taxon>
        <taxon>Pucciniomycetes</taxon>
        <taxon>Pucciniales</taxon>
        <taxon>Melampsoraceae</taxon>
        <taxon>Melampsora</taxon>
    </lineage>
</organism>
<dbReference type="Proteomes" id="UP000001072">
    <property type="component" value="Unassembled WGS sequence"/>
</dbReference>
<dbReference type="SUPFAM" id="SSF81383">
    <property type="entry name" value="F-box domain"/>
    <property type="match status" value="1"/>
</dbReference>
<reference evidence="2" key="1">
    <citation type="journal article" date="2011" name="Proc. Natl. Acad. Sci. U.S.A.">
        <title>Obligate biotrophy features unraveled by the genomic analysis of rust fungi.</title>
        <authorList>
            <person name="Duplessis S."/>
            <person name="Cuomo C.A."/>
            <person name="Lin Y.-C."/>
            <person name="Aerts A."/>
            <person name="Tisserant E."/>
            <person name="Veneault-Fourrey C."/>
            <person name="Joly D.L."/>
            <person name="Hacquard S."/>
            <person name="Amselem J."/>
            <person name="Cantarel B.L."/>
            <person name="Chiu R."/>
            <person name="Coutinho P.M."/>
            <person name="Feau N."/>
            <person name="Field M."/>
            <person name="Frey P."/>
            <person name="Gelhaye E."/>
            <person name="Goldberg J."/>
            <person name="Grabherr M.G."/>
            <person name="Kodira C.D."/>
            <person name="Kohler A."/>
            <person name="Kuees U."/>
            <person name="Lindquist E.A."/>
            <person name="Lucas S.M."/>
            <person name="Mago R."/>
            <person name="Mauceli E."/>
            <person name="Morin E."/>
            <person name="Murat C."/>
            <person name="Pangilinan J.L."/>
            <person name="Park R."/>
            <person name="Pearson M."/>
            <person name="Quesneville H."/>
            <person name="Rouhier N."/>
            <person name="Sakthikumar S."/>
            <person name="Salamov A.A."/>
            <person name="Schmutz J."/>
            <person name="Selles B."/>
            <person name="Shapiro H."/>
            <person name="Tanguay P."/>
            <person name="Tuskan G.A."/>
            <person name="Henrissat B."/>
            <person name="Van de Peer Y."/>
            <person name="Rouze P."/>
            <person name="Ellis J.G."/>
            <person name="Dodds P.N."/>
            <person name="Schein J.E."/>
            <person name="Zhong S."/>
            <person name="Hamelin R.C."/>
            <person name="Grigoriev I.V."/>
            <person name="Szabo L.J."/>
            <person name="Martin F."/>
        </authorList>
    </citation>
    <scope>NUCLEOTIDE SEQUENCE [LARGE SCALE GENOMIC DNA]</scope>
    <source>
        <strain evidence="2">98AG31 / pathotype 3-4-7</strain>
    </source>
</reference>
<accession>F4RN78</accession>
<dbReference type="STRING" id="747676.F4RN78"/>
<dbReference type="eggNOG" id="ENOG502RP4Z">
    <property type="taxonomic scope" value="Eukaryota"/>
</dbReference>
<dbReference type="AlphaFoldDB" id="F4RN78"/>
<dbReference type="InterPro" id="IPR036047">
    <property type="entry name" value="F-box-like_dom_sf"/>
</dbReference>
<proteinExistence type="predicted"/>
<dbReference type="GeneID" id="18925848"/>
<protein>
    <recommendedName>
        <fullName evidence="3">F-box domain-containing protein</fullName>
    </recommendedName>
</protein>
<dbReference type="KEGG" id="mlr:MELLADRAFT_116616"/>